<protein>
    <submittedName>
        <fullName evidence="1">Uncharacterized protein</fullName>
    </submittedName>
</protein>
<dbReference type="EMBL" id="JAQJAC010000010">
    <property type="protein sequence ID" value="KAJ5569283.1"/>
    <property type="molecule type" value="Genomic_DNA"/>
</dbReference>
<sequence length="90" mass="10533">MINENSIQSENIYNFNKTGFAIDFISAQKINITVGTLFYNQRTLYIIFKDKNYIKMNKKKCQKLTRSTQQIAYKGDLSVEEDLQLAQQLN</sequence>
<proteinExistence type="predicted"/>
<reference evidence="1 2" key="1">
    <citation type="journal article" date="2023" name="IMA Fungus">
        <title>Comparative genomic study of the Penicillium genus elucidates a diverse pangenome and 15 lateral gene transfer events.</title>
        <authorList>
            <person name="Petersen C."/>
            <person name="Sorensen T."/>
            <person name="Nielsen M.R."/>
            <person name="Sondergaard T.E."/>
            <person name="Sorensen J.L."/>
            <person name="Fitzpatrick D.A."/>
            <person name="Frisvad J.C."/>
            <person name="Nielsen K.L."/>
        </authorList>
    </citation>
    <scope>NUCLEOTIDE SEQUENCE [LARGE SCALE GENOMIC DNA]</scope>
    <source>
        <strain evidence="1 2">IBT 29057</strain>
    </source>
</reference>
<feature type="non-terminal residue" evidence="1">
    <location>
        <position position="90"/>
    </location>
</feature>
<evidence type="ECO:0000313" key="1">
    <source>
        <dbReference type="EMBL" id="KAJ5569283.1"/>
    </source>
</evidence>
<comment type="caution">
    <text evidence="1">The sequence shown here is derived from an EMBL/GenBank/DDBJ whole genome shotgun (WGS) entry which is preliminary data.</text>
</comment>
<accession>A0AAD6GM65</accession>
<dbReference type="AlphaFoldDB" id="A0AAD6GM65"/>
<keyword evidence="2" id="KW-1185">Reference proteome</keyword>
<evidence type="ECO:0000313" key="2">
    <source>
        <dbReference type="Proteomes" id="UP001216150"/>
    </source>
</evidence>
<gene>
    <name evidence="1" type="ORF">N7450_011769</name>
</gene>
<name>A0AAD6GM65_9EURO</name>
<dbReference type="Proteomes" id="UP001216150">
    <property type="component" value="Unassembled WGS sequence"/>
</dbReference>
<organism evidence="1 2">
    <name type="scientific">Penicillium hetheringtonii</name>
    <dbReference type="NCBI Taxonomy" id="911720"/>
    <lineage>
        <taxon>Eukaryota</taxon>
        <taxon>Fungi</taxon>
        <taxon>Dikarya</taxon>
        <taxon>Ascomycota</taxon>
        <taxon>Pezizomycotina</taxon>
        <taxon>Eurotiomycetes</taxon>
        <taxon>Eurotiomycetidae</taxon>
        <taxon>Eurotiales</taxon>
        <taxon>Aspergillaceae</taxon>
        <taxon>Penicillium</taxon>
    </lineage>
</organism>